<keyword evidence="5" id="KW-1185">Reference proteome</keyword>
<sequence length="4306" mass="473725">MRLLWLMIWLSTPWAMAQEHISITLVDQPRYLSTSPQTIEGQVDPIDAAVTLNGAPVAVDGSGHFSASVTLSAGLNTFVFRASSEGLADATAKRDLFLDTEAPDLQITSPVLPHLTNESLIHIYGTVRDLDPQTVLERDGTEVAVENGHFVDTLTDLPDGEHNLIYEARDSLGHQSQIEVTLVVDSVAPALTLNTPATVAPNGSFPVSFCIAPAEDARQVTLEVANQVVYQANDGTSFAQDFTHDGSGAAVPVALTVIDRFGNRVQDRVEIPVARPNFLYGRVLDDKTSLPLAGIPLTISSPAGQENAVTAADGLFTSTLAGEPLIVTTDSVNHVRLGRKVAQAGGGYRLTDLRLTARRPTQSSSLPFVADDVRVTLTGFGGGVRVTPFGGQGLPALLPTGYVPLAGFELADASGSGDATLVAPTRGSVPVGAASFLLRAEASGWRVLQAVIVAGSELQVTASAIEAGSYLVAYRDLELETEPPQVGDLLERVRFQLVGEAHLYQASTDPQAVSLIDEPNTQVALLVQGQSLRSGALARIEAQEFHQRFSGDLRPPAYGLDVFCYRHGYASGGARHLRGALDVTSRESVSLETTRYAQIRFQAEAGWLDQGGYRFDSAWNLGAVSLDLGAQDGTMRAVRILSDDDRIPPLGAGASLVKAFAVDLDRDLVQAPTITVTEPESPAMIFLAHRDGERWSYAGRLTFSDGVWSNAPATTDMEASGHYAVVALQYPITEVSGTVRHGSNPASDVSVGSQGHPWLGWSDAQGSYRTFVPRVAHLWTLQAVQAATGLTASRELPEVTGLDALVDQDLTLDHPELALVAHQPIHNQQHVDLMPDIRLEFSHLIAFDPDLWVQAITLTPVGGGSAVPLQMLEDTEVPGLRIRPRQTLQEATDYRLQVGTTLVSTQGGQLPEPAVIEFRTLTRAVVGELDLTRFSLSWESERMYLEAPADAYPDRTMLSVLNPVNAYSLSETMVAGGYRREIEAKPGDVVHLSATLPNGELASASLDVVRTGPNRVRLGSQGFRYEVAPGLVLNVEGVSSGAGTELEITAVDEASMRATVSESPTTADFAPDQVLKGVQFETVDGSPLPGFRGFIETDIDPATQPDSTMILYSFQVGVQAPADPLALDELTSHTFGEPQGGHRIENGGLVGKRKSFNLKGLGFEYNIPGKGRGASLRFAILADQSGAEHYIYRVRTLREDVRDRQFEIDMLWADEAHWFIPRAHAHPGEDTPPHYPIREALVYRVDPDYDGVNFTLVGLTWADASYSYVVQGKLVPSLRVVDPRTGVMGEVTGMTSLLNGEGFVQTLTQLVFAHYAIRAAYLPFDIREPGEVSQTKLELEWRVIDWEDGQAEVNDWATAEFNARGRFARADNRSLRIEIKSSQALEKVLVGGSWFNSLEVKGETSSRQITVDLPQGMTAAESKHQVDLRITDLKGQEQRFVRDIWALGNFGDLPSLEAVPPSVVGSVPKHQDEDMLIREPLILYFSEPVRGVADDTVVLHDQARGDEAPLLYLSADGLEVTEQQYVDTLMIVPQASLNIDTEYRLRVEGLTDHDNDTLIQTAADGSSLDYHEIRFKTQESRPESLLDLEDTDQVRSFAAYRNLLLMAEPAEETRGVTFWLKLLDTRVNSGGKAQVVASSPVTGGYEGFGFDIEIFTPDALGVEKGFESTVMGVRNQVYAGDLPTGTLIVVKAKRIIDGSSRLYFFEYQGRGAAGETGPFRRITILDPPGTGVLTNIGRSGPYLALGFIGLDAVQDGEQNVIGSRRGSTRVYDMRDYMARVRELGDQLANHTISLMEYTTRLQALGEVMEYFYPGDPGDLEGFLWKNREGPQPGLLAAAISYPGLLRVDALDHREDAPFFTGQFYDFRNIARTLYPTGSGFPAFVPVPDDPGRAGRSRRRCFAIENLDLLTEGSLVTRDIAVFAEMDFQADKGYLYLYEVPDTADIASELKPRLALVLKNGYRHLAVDRGFGFIAVQDLGNRVSVLDVRALWTYIQPNEQPTVIELGEQHPAMVVDPFYVPPMDTMFFHDGGLYWAEDVQGSGLERLQLAPVKYRRVGWNTYDLSAWMNDDDADGDVEDRLIYPRHTVLYATDMFDPNDQALAFVMEIGSFELELEAGESATVIFREKDGSWSHTVEGEEARVTGMAGFNTVPLMEYLRDDKKDDLRGRGVWPFEVEYTIYRNHKVIAGATHDFLVAYQSPQTRYIDGFRQLGPIDALAQYPLLLETDHGVSHRDARLDLSPSRMLASDFMFQRGIHGMGMLNGQMLHMAYPAWWSLENFPSGFHQGDRSRARLVFEHPGQFQVSGSVSDDGRTVDLSENETNQFTLESDGWRLQHQENMWYEFQANAPLPQHRALFRQLNEHLTDDPDAAEKMRYPLFRYPESEKMPASLYREAQLFRQMDQPWNNQIKFQSGTGSGEVYPTLVKEITKDEGRARRVNRSYAAKPIGVFVEEVNALGMTISYAYDDDGYLTSVVQDPTGQARTTEYAWEETGFEAGDFVLKRLSKIIHRAAPSPDLITHFEYTDSDRPLRVTQYTTPFGLKDVTTTPSIGLPETVRIQGVAPAPTQEVTFAEQDGLWLSSGHSVGEQVFGLVWTRNLFDGERYQWLLAENKFRDQFFSYNGLGDLTEHHRDGGKRTWTYEGPEWFTHVPTGHTDPLEQTFTTRIEVSSGGGTITHGDGTVTTVEHLSGSGVAYRTTDHLQMERGGETTVNYVPDGDNYRAENGRITEVKVAGIDGAVTEYRHNRFGEAQNVTDLGVRTEIVSRDGVGRPTVVRTGTGDRVSLSYSFDNGLAVTRATYEVSGITQESSVDEWGRPYREEGTTPEGSVSYQYRYDDLGRLSTRVDEQDAGNNVSYQYHGRSGVLARVIGSTESYTFHVGAQVWNPSISGLTIQTGQKTRDEVYEVDALGRQVRGTMAQVGPVTYEYTGFGLLKRVGDAQHKGVTYEYRDKQVMVTDDFRELHTITTVQDRAGLRTHTKLSGNGLDVNAIDVQQDTGLEATGAQGMEFATSQRNLRSGIERSSVINGKGGLVRQSLNDYKVEGASFNRFGTPTQVEGLVQESFEFDDLGRLSGLTTANGQTLENMAYDARGRLTGYRNLRGKEVSMAYLEDSLRRASVEVEGKSRLGGDRLETYAASDTTSSSSVDWMGSRIERETVDPNGLVRFTRPEANGKAAATADLHFDGEKGVPTRYTDFTGLSTDIDWRDYGRTLMVTHPDNSTEEYRYSGMGDLRSYRRNGEEQVRIQRDAENRIDRIDTPTASYDWEYENAGPLLLGITGGRYPIAFGDHNHQGLPGSIDLGDGRYRIDLQYHPGGNPSCVVFQAKGGLPLERHYDGLGDLTYQRRGLEQATTYTYNSWGAPATMRIGTGPELTLFGEGDQFTLNLPGGTVANINEVGQVQTITPAGLQTKTYGYDAGDRLDSVRIGQRELQRYEYGEQTGQVSKVTVTGDLGAEVIDFGYDTENGRLTQVTRDGQLLAEWTYKEPDPAANRPVDPDRIDTYTDGNSVVTRFEYDDAGRTTTIDIQTGGGPTFHFSYDESGQMTAVSAMGMSAQFEDYDEGWPARMTWGNGIGFDIAQEEGRLQSITQVGGDLGLSLTWLVDAADADCATQDLNPSGPMITGVGRSGPGWSESWSPTYDAEKQLDGITITRTTPAGVQTIEETYGPIQNKIASGLVRHLNEVNILNQSNTRDTNADGRRVLDQTTGLGDTDYVYDPDLGNLTQIGLPDGAAITLKYDGFRRLREIANSADGHLETYTYDQEGRRLSAATRFASGRLVFAYHESRVIAIGTQEWSLGGGGQPEPSGEPRWTHAIGHGPWGPVFMKDLTGGGYDYYILTDHLGTPFAYHAVGTGTVYYTPYNPWGELLASHPDRGPPYAAEGSVPTEGFALPGDPVFPFVPLGLGGHLYEHDTGLVYMHHRFYHPRLGHFINPDFRAPDIYDPTTFTEPYAYAAGNPVLFMDPDGLKITIRILRNDSYDSEYLTFSEADYEAMREGSPFVFKHDGQEYFVEGGIAGSDVIKRQEAFTRWIGPTLFGSGTYRESSMENVQRDAMMGIYFGLTAPLAAKGMMTSAGAGITAGTVGSIGTAYVGAKGASMVADAINGGNTSKEVDQVFQKVIIPHAASNLYFMGVGEAIPSLVRVGRPATGALDQMSLSGYAKYAKQIPGSSGPQPIPPGVPPNPYRVWGKEFKWRKDLLPLNQRGVTQGGEVKVRFDQKGKDLIETLDHEGVHYFFYTGNEIRDLIGDLGYTYSSVLKYTEEALAEGYAKRSVWTGLKYPFIVGDVHPVILTVEGSAWIYGIYFTREELLEYLQK</sequence>
<dbReference type="InterPro" id="IPR013783">
    <property type="entry name" value="Ig-like_fold"/>
</dbReference>
<dbReference type="Gene3D" id="2.180.10.10">
    <property type="entry name" value="RHS repeat-associated core"/>
    <property type="match status" value="3"/>
</dbReference>
<evidence type="ECO:0000256" key="2">
    <source>
        <dbReference type="SAM" id="SignalP"/>
    </source>
</evidence>
<dbReference type="NCBIfam" id="TIGR03696">
    <property type="entry name" value="Rhs_assc_core"/>
    <property type="match status" value="1"/>
</dbReference>
<protein>
    <recommendedName>
        <fullName evidence="3">SbsA Ig-like domain-containing protein</fullName>
    </recommendedName>
</protein>
<dbReference type="InterPro" id="IPR022385">
    <property type="entry name" value="Rhs_assc_core"/>
</dbReference>
<feature type="chain" id="PRO_5035262148" description="SbsA Ig-like domain-containing protein" evidence="2">
    <location>
        <begin position="18"/>
        <end position="4306"/>
    </location>
</feature>
<dbReference type="Gene3D" id="2.60.40.10">
    <property type="entry name" value="Immunoglobulins"/>
    <property type="match status" value="2"/>
</dbReference>
<proteinExistence type="predicted"/>
<dbReference type="PANTHER" id="PTHR32305">
    <property type="match status" value="1"/>
</dbReference>
<feature type="domain" description="SbsA Ig-like" evidence="3">
    <location>
        <begin position="817"/>
        <end position="920"/>
    </location>
</feature>
<evidence type="ECO:0000313" key="4">
    <source>
        <dbReference type="EMBL" id="QTD49452.1"/>
    </source>
</evidence>
<keyword evidence="1 2" id="KW-0732">Signal</keyword>
<dbReference type="InterPro" id="IPR050708">
    <property type="entry name" value="T6SS_VgrG/RHS"/>
</dbReference>
<dbReference type="InterPro" id="IPR032812">
    <property type="entry name" value="SbsA_Ig"/>
</dbReference>
<feature type="signal peptide" evidence="2">
    <location>
        <begin position="1"/>
        <end position="17"/>
    </location>
</feature>
<evidence type="ECO:0000259" key="3">
    <source>
        <dbReference type="Pfam" id="PF13205"/>
    </source>
</evidence>
<evidence type="ECO:0000313" key="5">
    <source>
        <dbReference type="Proteomes" id="UP000663929"/>
    </source>
</evidence>
<dbReference type="KEGG" id="scor:J3U87_28025"/>
<dbReference type="Pfam" id="PF13205">
    <property type="entry name" value="Big_5"/>
    <property type="match status" value="1"/>
</dbReference>
<name>A0A8A4TJX7_SULCO</name>
<dbReference type="RefSeq" id="WP_237379085.1">
    <property type="nucleotide sequence ID" value="NZ_CP071793.1"/>
</dbReference>
<dbReference type="EMBL" id="CP071793">
    <property type="protein sequence ID" value="QTD49452.1"/>
    <property type="molecule type" value="Genomic_DNA"/>
</dbReference>
<reference evidence="4" key="1">
    <citation type="submission" date="2021-03" db="EMBL/GenBank/DDBJ databases">
        <title>Acanthopleuribacteraceae sp. M133.</title>
        <authorList>
            <person name="Wang G."/>
        </authorList>
    </citation>
    <scope>NUCLEOTIDE SEQUENCE</scope>
    <source>
        <strain evidence="4">M133</strain>
    </source>
</reference>
<dbReference type="Proteomes" id="UP000663929">
    <property type="component" value="Chromosome"/>
</dbReference>
<organism evidence="4 5">
    <name type="scientific">Sulfidibacter corallicola</name>
    <dbReference type="NCBI Taxonomy" id="2818388"/>
    <lineage>
        <taxon>Bacteria</taxon>
        <taxon>Pseudomonadati</taxon>
        <taxon>Acidobacteriota</taxon>
        <taxon>Holophagae</taxon>
        <taxon>Acanthopleuribacterales</taxon>
        <taxon>Acanthopleuribacteraceae</taxon>
        <taxon>Sulfidibacter</taxon>
    </lineage>
</organism>
<gene>
    <name evidence="4" type="ORF">J3U87_28025</name>
</gene>
<accession>A0A8A4TJX7</accession>
<evidence type="ECO:0000256" key="1">
    <source>
        <dbReference type="ARBA" id="ARBA00022729"/>
    </source>
</evidence>
<dbReference type="PANTHER" id="PTHR32305:SF15">
    <property type="entry name" value="PROTEIN RHSA-RELATED"/>
    <property type="match status" value="1"/>
</dbReference>